<dbReference type="NCBIfam" id="NF033233">
    <property type="entry name" value="twin_helix"/>
    <property type="match status" value="1"/>
</dbReference>
<proteinExistence type="predicted"/>
<keyword evidence="1" id="KW-0472">Membrane</keyword>
<accession>A0A4R1EX05</accession>
<dbReference type="EMBL" id="SMFQ01000004">
    <property type="protein sequence ID" value="TCJ84494.1"/>
    <property type="molecule type" value="Genomic_DNA"/>
</dbReference>
<dbReference type="Proteomes" id="UP000294887">
    <property type="component" value="Unassembled WGS sequence"/>
</dbReference>
<reference evidence="2 3" key="1">
    <citation type="submission" date="2019-03" db="EMBL/GenBank/DDBJ databases">
        <title>Genomic Encyclopedia of Type Strains, Phase IV (KMG-IV): sequencing the most valuable type-strain genomes for metagenomic binning, comparative biology and taxonomic classification.</title>
        <authorList>
            <person name="Goeker M."/>
        </authorList>
    </citation>
    <scope>NUCLEOTIDE SEQUENCE [LARGE SCALE GENOMIC DNA]</scope>
    <source>
        <strain evidence="2 3">DSM 24830</strain>
    </source>
</reference>
<dbReference type="RefSeq" id="WP_131906248.1">
    <property type="nucleotide sequence ID" value="NZ_BAAAFU010000006.1"/>
</dbReference>
<feature type="transmembrane region" description="Helical" evidence="1">
    <location>
        <begin position="6"/>
        <end position="24"/>
    </location>
</feature>
<dbReference type="InterPro" id="IPR021313">
    <property type="entry name" value="DUF2909"/>
</dbReference>
<evidence type="ECO:0000256" key="1">
    <source>
        <dbReference type="SAM" id="Phobius"/>
    </source>
</evidence>
<protein>
    <submittedName>
        <fullName evidence="2">DUF2909 family protein</fullName>
    </submittedName>
</protein>
<organism evidence="2 3">
    <name type="scientific">Cocleimonas flava</name>
    <dbReference type="NCBI Taxonomy" id="634765"/>
    <lineage>
        <taxon>Bacteria</taxon>
        <taxon>Pseudomonadati</taxon>
        <taxon>Pseudomonadota</taxon>
        <taxon>Gammaproteobacteria</taxon>
        <taxon>Thiotrichales</taxon>
        <taxon>Thiotrichaceae</taxon>
        <taxon>Cocleimonas</taxon>
    </lineage>
</organism>
<keyword evidence="1" id="KW-1133">Transmembrane helix</keyword>
<gene>
    <name evidence="2" type="ORF">EV695_2451</name>
</gene>
<dbReference type="Pfam" id="PF11137">
    <property type="entry name" value="DUF2909"/>
    <property type="match status" value="1"/>
</dbReference>
<dbReference type="AlphaFoldDB" id="A0A4R1EX05"/>
<sequence length="66" mass="7630">MKYLILVFFIFIFYSLGSALYYMMKDGDGSKRMVKALTMRVGISIALFIFLLFAFWMGWIKPTGVA</sequence>
<dbReference type="OrthoDB" id="7066027at2"/>
<evidence type="ECO:0000313" key="3">
    <source>
        <dbReference type="Proteomes" id="UP000294887"/>
    </source>
</evidence>
<evidence type="ECO:0000313" key="2">
    <source>
        <dbReference type="EMBL" id="TCJ84494.1"/>
    </source>
</evidence>
<keyword evidence="3" id="KW-1185">Reference proteome</keyword>
<comment type="caution">
    <text evidence="2">The sequence shown here is derived from an EMBL/GenBank/DDBJ whole genome shotgun (WGS) entry which is preliminary data.</text>
</comment>
<name>A0A4R1EX05_9GAMM</name>
<keyword evidence="1" id="KW-0812">Transmembrane</keyword>
<feature type="transmembrane region" description="Helical" evidence="1">
    <location>
        <begin position="36"/>
        <end position="59"/>
    </location>
</feature>